<evidence type="ECO:0000313" key="2">
    <source>
        <dbReference type="Proteomes" id="UP000035680"/>
    </source>
</evidence>
<protein>
    <submittedName>
        <fullName evidence="3">Uncharacterized protein</fullName>
    </submittedName>
</protein>
<proteinExistence type="predicted"/>
<keyword evidence="1" id="KW-1133">Transmembrane helix</keyword>
<keyword evidence="2" id="KW-1185">Reference proteome</keyword>
<evidence type="ECO:0000313" key="3">
    <source>
        <dbReference type="WBParaSite" id="SVE_1209700.1"/>
    </source>
</evidence>
<sequence length="73" mass="8967">MTKLYIFSYSPLFYYFCNLRNLKEISFNKKFLLRYILFTTILILFKLITSNITFIIIKHYSLSYYVGRKKKTK</sequence>
<evidence type="ECO:0000256" key="1">
    <source>
        <dbReference type="SAM" id="Phobius"/>
    </source>
</evidence>
<reference evidence="2" key="1">
    <citation type="submission" date="2014-07" db="EMBL/GenBank/DDBJ databases">
        <authorList>
            <person name="Martin A.A"/>
            <person name="De Silva N."/>
        </authorList>
    </citation>
    <scope>NUCLEOTIDE SEQUENCE</scope>
</reference>
<keyword evidence="1" id="KW-0812">Transmembrane</keyword>
<keyword evidence="1" id="KW-0472">Membrane</keyword>
<reference evidence="3" key="2">
    <citation type="submission" date="2015-08" db="UniProtKB">
        <authorList>
            <consortium name="WormBaseParasite"/>
        </authorList>
    </citation>
    <scope>IDENTIFICATION</scope>
</reference>
<dbReference type="Proteomes" id="UP000035680">
    <property type="component" value="Unassembled WGS sequence"/>
</dbReference>
<dbReference type="WBParaSite" id="SVE_1209700.1">
    <property type="protein sequence ID" value="SVE_1209700.1"/>
    <property type="gene ID" value="SVE_1209700"/>
</dbReference>
<name>A0A0K0FQU7_STRVS</name>
<feature type="transmembrane region" description="Helical" evidence="1">
    <location>
        <begin position="32"/>
        <end position="57"/>
    </location>
</feature>
<dbReference type="AlphaFoldDB" id="A0A0K0FQU7"/>
<accession>A0A0K0FQU7</accession>
<organism evidence="2 3">
    <name type="scientific">Strongyloides venezuelensis</name>
    <name type="common">Threadworm</name>
    <dbReference type="NCBI Taxonomy" id="75913"/>
    <lineage>
        <taxon>Eukaryota</taxon>
        <taxon>Metazoa</taxon>
        <taxon>Ecdysozoa</taxon>
        <taxon>Nematoda</taxon>
        <taxon>Chromadorea</taxon>
        <taxon>Rhabditida</taxon>
        <taxon>Tylenchina</taxon>
        <taxon>Panagrolaimomorpha</taxon>
        <taxon>Strongyloidoidea</taxon>
        <taxon>Strongyloididae</taxon>
        <taxon>Strongyloides</taxon>
    </lineage>
</organism>